<gene>
    <name evidence="3" type="ORF">LX24_00113</name>
</gene>
<accession>A0A5S4ZZZ2</accession>
<keyword evidence="1" id="KW-0413">Isomerase</keyword>
<protein>
    <submittedName>
        <fullName evidence="3">Methylmalonyl-CoA mutase N-terminal domain/subunit</fullName>
    </submittedName>
</protein>
<proteinExistence type="predicted"/>
<dbReference type="EMBL" id="VNHM01000001">
    <property type="protein sequence ID" value="TYO97830.1"/>
    <property type="molecule type" value="Genomic_DNA"/>
</dbReference>
<dbReference type="GO" id="GO:0031419">
    <property type="term" value="F:cobalamin binding"/>
    <property type="evidence" value="ECO:0007669"/>
    <property type="project" value="InterPro"/>
</dbReference>
<dbReference type="InterPro" id="IPR016176">
    <property type="entry name" value="Cbl-dep_enz_cat"/>
</dbReference>
<dbReference type="NCBIfam" id="TIGR00641">
    <property type="entry name" value="acid_CoA_mut_N"/>
    <property type="match status" value="1"/>
</dbReference>
<dbReference type="InterPro" id="IPR006099">
    <property type="entry name" value="MeMalonylCoA_mutase_a/b_cat"/>
</dbReference>
<reference evidence="3 4" key="1">
    <citation type="submission" date="2019-07" db="EMBL/GenBank/DDBJ databases">
        <title>Genomic Encyclopedia of Type Strains, Phase I: the one thousand microbial genomes (KMG-I) project.</title>
        <authorList>
            <person name="Kyrpides N."/>
        </authorList>
    </citation>
    <scope>NUCLEOTIDE SEQUENCE [LARGE SCALE GENOMIC DNA]</scope>
    <source>
        <strain evidence="3 4">DSM 6562</strain>
    </source>
</reference>
<dbReference type="GO" id="GO:0004494">
    <property type="term" value="F:methylmalonyl-CoA mutase activity"/>
    <property type="evidence" value="ECO:0007669"/>
    <property type="project" value="InterPro"/>
</dbReference>
<evidence type="ECO:0000259" key="2">
    <source>
        <dbReference type="Pfam" id="PF01642"/>
    </source>
</evidence>
<evidence type="ECO:0000256" key="1">
    <source>
        <dbReference type="ARBA" id="ARBA00023235"/>
    </source>
</evidence>
<dbReference type="PANTHER" id="PTHR48101">
    <property type="entry name" value="METHYLMALONYL-COA MUTASE, MITOCHONDRIAL-RELATED"/>
    <property type="match status" value="1"/>
</dbReference>
<evidence type="ECO:0000313" key="3">
    <source>
        <dbReference type="EMBL" id="TYO97830.1"/>
    </source>
</evidence>
<dbReference type="SUPFAM" id="SSF51703">
    <property type="entry name" value="Cobalamin (vitamin B12)-dependent enzymes"/>
    <property type="match status" value="1"/>
</dbReference>
<dbReference type="InterPro" id="IPR006098">
    <property type="entry name" value="MMCoA_mutase_a_cat"/>
</dbReference>
<dbReference type="RefSeq" id="WP_166510193.1">
    <property type="nucleotide sequence ID" value="NZ_VNHM01000001.1"/>
</dbReference>
<comment type="caution">
    <text evidence="3">The sequence shown here is derived from an EMBL/GenBank/DDBJ whole genome shotgun (WGS) entry which is preliminary data.</text>
</comment>
<keyword evidence="4" id="KW-1185">Reference proteome</keyword>
<name>A0A5S4ZZZ2_9FIRM</name>
<dbReference type="PANTHER" id="PTHR48101:SF1">
    <property type="entry name" value="METHYLMALONYL-COA MUTASE, LARGE SUBUNIT"/>
    <property type="match status" value="1"/>
</dbReference>
<dbReference type="Pfam" id="PF01642">
    <property type="entry name" value="MM_CoA_mutase"/>
    <property type="match status" value="1"/>
</dbReference>
<organism evidence="3 4">
    <name type="scientific">Desulfallas thermosapovorans DSM 6562</name>
    <dbReference type="NCBI Taxonomy" id="1121431"/>
    <lineage>
        <taxon>Bacteria</taxon>
        <taxon>Bacillati</taxon>
        <taxon>Bacillota</taxon>
        <taxon>Clostridia</taxon>
        <taxon>Eubacteriales</taxon>
        <taxon>Desulfallaceae</taxon>
        <taxon>Desulfallas</taxon>
    </lineage>
</organism>
<dbReference type="CDD" id="cd03680">
    <property type="entry name" value="MM_CoA_mutase_ICM_like"/>
    <property type="match status" value="1"/>
</dbReference>
<sequence length="549" mass="62341">MEEIKAAKNEWLAERGKKKDRDINFETVSGMPVQDLYTPDDIKDFDYMNDLGFPGSYPYTRGVQSNMYRGRLWTMRQFAGFATAEESNQRYKYLLEKGQTGLSVAFDMPTIMGYDSDHPRSLGEVGRVGVAIDSLEDMETLFRDIPLDKVSTSMTTNAPAAVLWCLYIATGEKQGVPSEKLTGTIQNDILKEYIAQKSWIFPPEPSMRLITNIFEYAAKHVPKWNTVSISGYHIREAGSTAVQELAFTLADGFAYVEAGIEAGLNVDDFAPRLSFFFNSHIDFFEEIAKYRAARRIWARRMKEKYGAKNPKSLLLRFHTQTAGCSLTAQQPENNIVRTAYEAMAAVLGGTQSLHTNSMDEVLALPTEKAVQIALRTQQILAYETGVANVIDPLAGSYYVEALTNKMEEEAEKYFEEIERRGGVLAAIDQNFFQQEIADAAYQYQRAIDKKQRIQVGVNEFIDPDEELDIEILTIDPEIERRQVQKVQKLRRERNNLLVSDKLDALRQAAMGTENMIPYILDCVRAYATEGEIIQTLREVFGEYKEKPTF</sequence>
<dbReference type="Proteomes" id="UP000323166">
    <property type="component" value="Unassembled WGS sequence"/>
</dbReference>
<dbReference type="AlphaFoldDB" id="A0A5S4ZZZ2"/>
<dbReference type="Gene3D" id="3.20.20.240">
    <property type="entry name" value="Methylmalonyl-CoA mutase"/>
    <property type="match status" value="1"/>
</dbReference>
<feature type="domain" description="Methylmalonyl-CoA mutase alpha/beta chain catalytic" evidence="2">
    <location>
        <begin position="27"/>
        <end position="542"/>
    </location>
</feature>
<evidence type="ECO:0000313" key="4">
    <source>
        <dbReference type="Proteomes" id="UP000323166"/>
    </source>
</evidence>